<feature type="transmembrane region" description="Helical" evidence="1">
    <location>
        <begin position="97"/>
        <end position="114"/>
    </location>
</feature>
<comment type="caution">
    <text evidence="2">The sequence shown here is derived from an EMBL/GenBank/DDBJ whole genome shotgun (WGS) entry which is preliminary data.</text>
</comment>
<feature type="transmembrane region" description="Helical" evidence="1">
    <location>
        <begin position="26"/>
        <end position="44"/>
    </location>
</feature>
<dbReference type="Proteomes" id="UP000233248">
    <property type="component" value="Unassembled WGS sequence"/>
</dbReference>
<gene>
    <name evidence="2" type="ORF">CP960_00450</name>
</gene>
<keyword evidence="1" id="KW-0812">Transmembrane</keyword>
<evidence type="ECO:0000313" key="3">
    <source>
        <dbReference type="Proteomes" id="UP000233248"/>
    </source>
</evidence>
<proteinExistence type="predicted"/>
<dbReference type="OrthoDB" id="5348864at2"/>
<dbReference type="RefSeq" id="WP_101183210.1">
    <property type="nucleotide sequence ID" value="NZ_CP031218.1"/>
</dbReference>
<sequence length="302" mass="35597">MNLLKNLFTDLENLLNLLNDFDYSKLILLTITLTIIYIVHIVFLNKYHKNKINKTKIELKKINLEATLNLKRQNLLKIYLILFLFSSFFIISQNNLAVIIPVLSALILILLFSIKEQLNNIFLGLAYKSSVLTTIYEGMQFYFKDKPNEICEITKVNLFKTIYKNEKTGQLLSLENKTLNETEIIHKAITDLDYIEFKYIVSNSFDFDSYVEETKEKLKEYINTVDVDFKTLRGTILSLKSKYNTTPFLKPFYTIDINYNTKEDVVIKIKITTYKYDYENYLDDFLKFRPIENSLQDSISKT</sequence>
<dbReference type="EMBL" id="NXIF01000002">
    <property type="protein sequence ID" value="PKI82256.1"/>
    <property type="molecule type" value="Genomic_DNA"/>
</dbReference>
<dbReference type="AlphaFoldDB" id="A0A2N1J6S0"/>
<feature type="transmembrane region" description="Helical" evidence="1">
    <location>
        <begin position="74"/>
        <end position="91"/>
    </location>
</feature>
<dbReference type="KEGG" id="ahs:AHALO_1678"/>
<protein>
    <submittedName>
        <fullName evidence="2">Uncharacterized protein</fullName>
    </submittedName>
</protein>
<evidence type="ECO:0000313" key="2">
    <source>
        <dbReference type="EMBL" id="PKI82256.1"/>
    </source>
</evidence>
<name>A0A2N1J6S0_9BACT</name>
<keyword evidence="1" id="KW-0472">Membrane</keyword>
<keyword evidence="3" id="KW-1185">Reference proteome</keyword>
<evidence type="ECO:0000256" key="1">
    <source>
        <dbReference type="SAM" id="Phobius"/>
    </source>
</evidence>
<organism evidence="2 3">
    <name type="scientific">Malaciobacter halophilus</name>
    <dbReference type="NCBI Taxonomy" id="197482"/>
    <lineage>
        <taxon>Bacteria</taxon>
        <taxon>Pseudomonadati</taxon>
        <taxon>Campylobacterota</taxon>
        <taxon>Epsilonproteobacteria</taxon>
        <taxon>Campylobacterales</taxon>
        <taxon>Arcobacteraceae</taxon>
        <taxon>Malaciobacter</taxon>
    </lineage>
</organism>
<accession>A0A2N1J6S0</accession>
<keyword evidence="1" id="KW-1133">Transmembrane helix</keyword>
<reference evidence="2 3" key="1">
    <citation type="submission" date="2017-09" db="EMBL/GenBank/DDBJ databases">
        <title>Genomics of the genus Arcobacter.</title>
        <authorList>
            <person name="Perez-Cataluna A."/>
            <person name="Figueras M.J."/>
            <person name="Salas-Masso N."/>
        </authorList>
    </citation>
    <scope>NUCLEOTIDE SEQUENCE [LARGE SCALE GENOMIC DNA]</scope>
    <source>
        <strain evidence="2 3">DSM 18005</strain>
    </source>
</reference>